<dbReference type="Pfam" id="PF13679">
    <property type="entry name" value="Methyltransf_32"/>
    <property type="match status" value="1"/>
</dbReference>
<gene>
    <name evidence="2" type="ORF">HHK36_004827</name>
</gene>
<evidence type="ECO:0000313" key="2">
    <source>
        <dbReference type="EMBL" id="KAF8408759.1"/>
    </source>
</evidence>
<feature type="domain" description="Methyltransferase" evidence="1">
    <location>
        <begin position="86"/>
        <end position="273"/>
    </location>
</feature>
<protein>
    <recommendedName>
        <fullName evidence="1">Methyltransferase domain-containing protein</fullName>
    </recommendedName>
</protein>
<keyword evidence="3" id="KW-1185">Reference proteome</keyword>
<dbReference type="EMBL" id="JABCRI010000003">
    <property type="protein sequence ID" value="KAF8408759.1"/>
    <property type="molecule type" value="Genomic_DNA"/>
</dbReference>
<evidence type="ECO:0000259" key="1">
    <source>
        <dbReference type="Pfam" id="PF13679"/>
    </source>
</evidence>
<dbReference type="SUPFAM" id="SSF53335">
    <property type="entry name" value="S-adenosyl-L-methionine-dependent methyltransferases"/>
    <property type="match status" value="1"/>
</dbReference>
<dbReference type="InterPro" id="IPR052220">
    <property type="entry name" value="METTL25"/>
</dbReference>
<dbReference type="AlphaFoldDB" id="A0A834ZK75"/>
<sequence length="368" mass="40174">MQLQGVRDFPLGMARNGRYSCETATQTLEWINAINDFLKPYRPLLNAHVVNFFKDRLWESVDKLWIDCLWKESVENLLKIPSGIVQVEILAAVVSSIARSSGAQTIIDVGAGQGYLAQVLSFQYQLSVVAIDASSHHGAVTSARSERIRKHYAAKMRKSHTGNMHLNVPQTVTCCVLSSDMLKSLSDTLTHKDDVEQLKLIGTGLDEPRLEGLGADGGKQTSTCHSPNMESSLVLAGLHACGDLSVTMLRTFLERKEVKAVVSIGCCYNLLSEEGFDNTSSNCGFPMSVGVKLAGLSLGKSARDLACQELIGPYWSLRAALGPLLETLLLLDRLLFLQEQGSSVEAVMLPIFDPTLSPRNVAIIAQRI</sequence>
<dbReference type="Proteomes" id="UP000655225">
    <property type="component" value="Unassembled WGS sequence"/>
</dbReference>
<proteinExistence type="predicted"/>
<dbReference type="OrthoDB" id="10258156at2759"/>
<evidence type="ECO:0000313" key="3">
    <source>
        <dbReference type="Proteomes" id="UP000655225"/>
    </source>
</evidence>
<dbReference type="PANTHER" id="PTHR12496">
    <property type="entry name" value="CGI-41 METHYLTRANSFERASE"/>
    <property type="match status" value="1"/>
</dbReference>
<organism evidence="2 3">
    <name type="scientific">Tetracentron sinense</name>
    <name type="common">Spur-leaf</name>
    <dbReference type="NCBI Taxonomy" id="13715"/>
    <lineage>
        <taxon>Eukaryota</taxon>
        <taxon>Viridiplantae</taxon>
        <taxon>Streptophyta</taxon>
        <taxon>Embryophyta</taxon>
        <taxon>Tracheophyta</taxon>
        <taxon>Spermatophyta</taxon>
        <taxon>Magnoliopsida</taxon>
        <taxon>Trochodendrales</taxon>
        <taxon>Trochodendraceae</taxon>
        <taxon>Tetracentron</taxon>
    </lineage>
</organism>
<name>A0A834ZK75_TETSI</name>
<accession>A0A834ZK75</accession>
<comment type="caution">
    <text evidence="2">The sequence shown here is derived from an EMBL/GenBank/DDBJ whole genome shotgun (WGS) entry which is preliminary data.</text>
</comment>
<dbReference type="OMA" id="QWINAIV"/>
<reference evidence="2 3" key="1">
    <citation type="submission" date="2020-04" db="EMBL/GenBank/DDBJ databases">
        <title>Plant Genome Project.</title>
        <authorList>
            <person name="Zhang R.-G."/>
        </authorList>
    </citation>
    <scope>NUCLEOTIDE SEQUENCE [LARGE SCALE GENOMIC DNA]</scope>
    <source>
        <strain evidence="2">YNK0</strain>
        <tissue evidence="2">Leaf</tissue>
    </source>
</reference>
<dbReference type="InterPro" id="IPR025714">
    <property type="entry name" value="Methyltranfer_dom"/>
</dbReference>
<dbReference type="PANTHER" id="PTHR12496:SF0">
    <property type="entry name" value="METHYLTRANSFERASE DOMAIN-CONTAINING PROTEIN"/>
    <property type="match status" value="1"/>
</dbReference>
<dbReference type="InterPro" id="IPR029063">
    <property type="entry name" value="SAM-dependent_MTases_sf"/>
</dbReference>